<keyword evidence="5" id="KW-0479">Metal-binding</keyword>
<dbReference type="InterPro" id="IPR050083">
    <property type="entry name" value="HtpX_protease"/>
</dbReference>
<evidence type="ECO:0000256" key="8">
    <source>
        <dbReference type="ARBA" id="ARBA00022989"/>
    </source>
</evidence>
<protein>
    <submittedName>
        <fullName evidence="14">Protease HtpX</fullName>
        <ecNumber evidence="14">3.4.24.-</ecNumber>
    </submittedName>
</protein>
<feature type="domain" description="Peptidase M48" evidence="13">
    <location>
        <begin position="100"/>
        <end position="329"/>
    </location>
</feature>
<reference evidence="14" key="1">
    <citation type="submission" date="2022-04" db="EMBL/GenBank/DDBJ databases">
        <authorList>
            <person name="Criscuolo A."/>
        </authorList>
    </citation>
    <scope>NUCLEOTIDE SEQUENCE</scope>
    <source>
        <strain evidence="14">CIP111895</strain>
    </source>
</reference>
<keyword evidence="9" id="KW-0482">Metalloprotease</keyword>
<comment type="cofactor">
    <cofactor evidence="1">
        <name>Zn(2+)</name>
        <dbReference type="ChEBI" id="CHEBI:29105"/>
    </cofactor>
</comment>
<feature type="transmembrane region" description="Helical" evidence="12">
    <location>
        <begin position="64"/>
        <end position="85"/>
    </location>
</feature>
<evidence type="ECO:0000256" key="1">
    <source>
        <dbReference type="ARBA" id="ARBA00001947"/>
    </source>
</evidence>
<evidence type="ECO:0000259" key="13">
    <source>
        <dbReference type="Pfam" id="PF01435"/>
    </source>
</evidence>
<dbReference type="GO" id="GO:0006508">
    <property type="term" value="P:proteolysis"/>
    <property type="evidence" value="ECO:0007669"/>
    <property type="project" value="UniProtKB-KW"/>
</dbReference>
<keyword evidence="15" id="KW-1185">Reference proteome</keyword>
<evidence type="ECO:0000256" key="9">
    <source>
        <dbReference type="ARBA" id="ARBA00023049"/>
    </source>
</evidence>
<dbReference type="Gene3D" id="3.30.2010.10">
    <property type="entry name" value="Metalloproteases ('zincins'), catalytic domain"/>
    <property type="match status" value="1"/>
</dbReference>
<keyword evidence="11" id="KW-0175">Coiled coil</keyword>
<proteinExistence type="predicted"/>
<dbReference type="PANTHER" id="PTHR43221">
    <property type="entry name" value="PROTEASE HTPX"/>
    <property type="match status" value="1"/>
</dbReference>
<gene>
    <name evidence="14" type="primary">htpX_3</name>
    <name evidence="14" type="ORF">BACCIP111895_01996</name>
</gene>
<dbReference type="Pfam" id="PF01435">
    <property type="entry name" value="Peptidase_M48"/>
    <property type="match status" value="1"/>
</dbReference>
<dbReference type="CDD" id="cd07328">
    <property type="entry name" value="M48_Ste24p_like"/>
    <property type="match status" value="1"/>
</dbReference>
<evidence type="ECO:0000313" key="14">
    <source>
        <dbReference type="EMBL" id="CAH2714820.1"/>
    </source>
</evidence>
<comment type="caution">
    <text evidence="14">The sequence shown here is derived from an EMBL/GenBank/DDBJ whole genome shotgun (WGS) entry which is preliminary data.</text>
</comment>
<evidence type="ECO:0000256" key="3">
    <source>
        <dbReference type="ARBA" id="ARBA00022670"/>
    </source>
</evidence>
<keyword evidence="10 12" id="KW-0472">Membrane</keyword>
<keyword evidence="8 12" id="KW-1133">Transmembrane helix</keyword>
<evidence type="ECO:0000256" key="7">
    <source>
        <dbReference type="ARBA" id="ARBA00022833"/>
    </source>
</evidence>
<name>A0ABN8KPZ2_9BACI</name>
<evidence type="ECO:0000256" key="12">
    <source>
        <dbReference type="SAM" id="Phobius"/>
    </source>
</evidence>
<sequence>MTNEEFETLVRKLESKSEQNPGFYRFKVLLFTGLGYGYILFFLALFLFLLTISVLYLVEGNFTFGSLKALMITGALSYFVGKALIVKMDMPKGYYLKENEAPELEKTIKELSRKLKTPKIHSIVLDDDFNASVAQISKFGLFGPKQNILLIGIPLISSLTREQFTSVLAHELAHISHSDTELSSIIYRVRMTWAQLMTSLEQNEQFGTFLFRKFLKWYYPRYSAYTFVMARQEEYAADAAAARVTSPEAVRDTLCAMSVSSPYYFRNYMGDLFEECSKTNELPKPYSSFFNKAQELDQSIAVDFFTEELERKSNVTDTHPCLLDRLKAIGMEPVIPKYQESAIEYFFANPNSIFQFFNQVWLENNEERWNEQQDSFQEAKQRLVELENSEVLDLHGHYEKAILTRDLVGSEPASALLETIIDQYPAERIAPAYLALGDIYLRKEATAHRGEELIRKSMELNWECKEEALNTLCEYFYFTGQLEAFEETRAKLEAWEMILKQFEEESRIINEDDHFVPHDKSAEELATAIEVIRSHSEIVGAYLVRKEIEVIPERNVYVLGLKVHIPDDMDQEEYINQLVEKYSNELYTFDDTYFNILNGFEELEEGIKSVAGSFVFSQTDHPKKLVTPGV</sequence>
<keyword evidence="3 14" id="KW-0645">Protease</keyword>
<evidence type="ECO:0000256" key="4">
    <source>
        <dbReference type="ARBA" id="ARBA00022692"/>
    </source>
</evidence>
<keyword evidence="4 12" id="KW-0812">Transmembrane</keyword>
<dbReference type="RefSeq" id="WP_248735123.1">
    <property type="nucleotide sequence ID" value="NZ_CALBWS010000010.1"/>
</dbReference>
<evidence type="ECO:0000313" key="15">
    <source>
        <dbReference type="Proteomes" id="UP000838308"/>
    </source>
</evidence>
<dbReference type="EC" id="3.4.24.-" evidence="14"/>
<feature type="coiled-coil region" evidence="11">
    <location>
        <begin position="362"/>
        <end position="389"/>
    </location>
</feature>
<dbReference type="PANTHER" id="PTHR43221:SF2">
    <property type="entry name" value="PROTEASE HTPX HOMOLOG"/>
    <property type="match status" value="1"/>
</dbReference>
<dbReference type="InterPro" id="IPR001915">
    <property type="entry name" value="Peptidase_M48"/>
</dbReference>
<accession>A0ABN8KPZ2</accession>
<evidence type="ECO:0000256" key="5">
    <source>
        <dbReference type="ARBA" id="ARBA00022723"/>
    </source>
</evidence>
<dbReference type="Proteomes" id="UP000838308">
    <property type="component" value="Unassembled WGS sequence"/>
</dbReference>
<evidence type="ECO:0000256" key="2">
    <source>
        <dbReference type="ARBA" id="ARBA00022475"/>
    </source>
</evidence>
<dbReference type="GO" id="GO:0008233">
    <property type="term" value="F:peptidase activity"/>
    <property type="evidence" value="ECO:0007669"/>
    <property type="project" value="UniProtKB-KW"/>
</dbReference>
<keyword evidence="2" id="KW-1003">Cell membrane</keyword>
<evidence type="ECO:0000256" key="11">
    <source>
        <dbReference type="SAM" id="Coils"/>
    </source>
</evidence>
<evidence type="ECO:0000256" key="6">
    <source>
        <dbReference type="ARBA" id="ARBA00022801"/>
    </source>
</evidence>
<feature type="transmembrane region" description="Helical" evidence="12">
    <location>
        <begin position="28"/>
        <end position="58"/>
    </location>
</feature>
<dbReference type="EMBL" id="CALBWS010000010">
    <property type="protein sequence ID" value="CAH2714820.1"/>
    <property type="molecule type" value="Genomic_DNA"/>
</dbReference>
<organism evidence="14 15">
    <name type="scientific">Neobacillus rhizosphaerae</name>
    <dbReference type="NCBI Taxonomy" id="2880965"/>
    <lineage>
        <taxon>Bacteria</taxon>
        <taxon>Bacillati</taxon>
        <taxon>Bacillota</taxon>
        <taxon>Bacilli</taxon>
        <taxon>Bacillales</taxon>
        <taxon>Bacillaceae</taxon>
        <taxon>Neobacillus</taxon>
    </lineage>
</organism>
<keyword evidence="7" id="KW-0862">Zinc</keyword>
<keyword evidence="6 14" id="KW-0378">Hydrolase</keyword>
<evidence type="ECO:0000256" key="10">
    <source>
        <dbReference type="ARBA" id="ARBA00023136"/>
    </source>
</evidence>